<name>A0A1W1E643_9ZZZZ</name>
<dbReference type="EMBL" id="FPHZ01000226">
    <property type="protein sequence ID" value="SFV89390.1"/>
    <property type="molecule type" value="Genomic_DNA"/>
</dbReference>
<dbReference type="AlphaFoldDB" id="A0A1W1E643"/>
<evidence type="ECO:0000313" key="1">
    <source>
        <dbReference type="EMBL" id="SFV89390.1"/>
    </source>
</evidence>
<protein>
    <submittedName>
        <fullName evidence="1">Uncharacterized protein</fullName>
    </submittedName>
</protein>
<reference evidence="1" key="1">
    <citation type="submission" date="2016-10" db="EMBL/GenBank/DDBJ databases">
        <authorList>
            <person name="de Groot N.N."/>
        </authorList>
    </citation>
    <scope>NUCLEOTIDE SEQUENCE</scope>
</reference>
<organism evidence="1">
    <name type="scientific">hydrothermal vent metagenome</name>
    <dbReference type="NCBI Taxonomy" id="652676"/>
    <lineage>
        <taxon>unclassified sequences</taxon>
        <taxon>metagenomes</taxon>
        <taxon>ecological metagenomes</taxon>
    </lineage>
</organism>
<gene>
    <name evidence="1" type="ORF">MNB_SUP05-SYMBIONT-5-950</name>
</gene>
<dbReference type="InterPro" id="IPR031876">
    <property type="entry name" value="DUF4760"/>
</dbReference>
<proteinExistence type="predicted"/>
<dbReference type="Pfam" id="PF15956">
    <property type="entry name" value="DUF4760"/>
    <property type="match status" value="1"/>
</dbReference>
<accession>A0A1W1E643</accession>
<sequence>MHSMKKQRDTVKKDKTISLLMNDLEDKFLIKGLKILRQVDKKYRIEDFAKEDKKNIKETISIRGLLNYYEIIGVGIKSDIYDIGMIRDAHKTMIARIYEITEPFIKRSRIEDNNQELWIKFEDSVEILKEGQ</sequence>